<dbReference type="PANTHER" id="PTHR43051">
    <property type="entry name" value="POLYNUCLEOTIDE ADENYLYLTRANSFERASE FAMILY PROTEIN"/>
    <property type="match status" value="1"/>
</dbReference>
<evidence type="ECO:0000256" key="1">
    <source>
        <dbReference type="ARBA" id="ARBA00022664"/>
    </source>
</evidence>
<dbReference type="SUPFAM" id="SSF81301">
    <property type="entry name" value="Nucleotidyltransferase"/>
    <property type="match status" value="1"/>
</dbReference>
<comment type="similarity">
    <text evidence="7 8">Belongs to the tRNA nucleotidyltransferase/poly(A) polymerase family.</text>
</comment>
<dbReference type="Pfam" id="PF01743">
    <property type="entry name" value="PolyA_pol"/>
    <property type="match status" value="1"/>
</dbReference>
<feature type="domain" description="tRNA nucleotidyltransferase/poly(A) polymerase RNA and SrmB- binding" evidence="13">
    <location>
        <begin position="227"/>
        <end position="289"/>
    </location>
</feature>
<dbReference type="Gene3D" id="1.10.3090.10">
    <property type="entry name" value="cca-adding enzyme, domain 2"/>
    <property type="match status" value="1"/>
</dbReference>
<feature type="domain" description="Poly A polymerase head" evidence="11">
    <location>
        <begin position="71"/>
        <end position="200"/>
    </location>
</feature>
<dbReference type="PANTHER" id="PTHR43051:SF1">
    <property type="entry name" value="POLYNUCLEOTIDE ADENYLYLTRANSFERASE FAMILY PROTEIN"/>
    <property type="match status" value="1"/>
</dbReference>
<evidence type="ECO:0000256" key="10">
    <source>
        <dbReference type="SAM" id="Phobius"/>
    </source>
</evidence>
<keyword evidence="4 7" id="KW-0067">ATP-binding</keyword>
<evidence type="ECO:0000259" key="13">
    <source>
        <dbReference type="Pfam" id="PF12627"/>
    </source>
</evidence>
<evidence type="ECO:0000256" key="3">
    <source>
        <dbReference type="ARBA" id="ARBA00022741"/>
    </source>
</evidence>
<dbReference type="InterPro" id="IPR002646">
    <property type="entry name" value="PolA_pol_head_dom"/>
</dbReference>
<organism evidence="14 15">
    <name type="scientific">Balneatrix alpica</name>
    <dbReference type="NCBI Taxonomy" id="75684"/>
    <lineage>
        <taxon>Bacteria</taxon>
        <taxon>Pseudomonadati</taxon>
        <taxon>Pseudomonadota</taxon>
        <taxon>Gammaproteobacteria</taxon>
        <taxon>Oceanospirillales</taxon>
        <taxon>Balneatrichaceae</taxon>
        <taxon>Balneatrix</taxon>
    </lineage>
</organism>
<dbReference type="Gene3D" id="3.30.460.10">
    <property type="entry name" value="Beta Polymerase, domain 2"/>
    <property type="match status" value="1"/>
</dbReference>
<comment type="caution">
    <text evidence="14">The sequence shown here is derived from an EMBL/GenBank/DDBJ whole genome shotgun (WGS) entry which is preliminary data.</text>
</comment>
<dbReference type="GO" id="GO:1990817">
    <property type="term" value="F:poly(A) RNA polymerase activity"/>
    <property type="evidence" value="ECO:0007669"/>
    <property type="project" value="UniProtKB-EC"/>
</dbReference>
<dbReference type="InterPro" id="IPR025866">
    <property type="entry name" value="PolyA_pol_arg_C_dom"/>
</dbReference>
<dbReference type="HAMAP" id="MF_00957">
    <property type="entry name" value="PolyA_pol"/>
    <property type="match status" value="1"/>
</dbReference>
<feature type="transmembrane region" description="Helical" evidence="10">
    <location>
        <begin position="6"/>
        <end position="23"/>
    </location>
</feature>
<evidence type="ECO:0000256" key="8">
    <source>
        <dbReference type="RuleBase" id="RU003953"/>
    </source>
</evidence>
<gene>
    <name evidence="7 14" type="primary">pcnB</name>
    <name evidence="14" type="ORF">ACFFLH_09530</name>
</gene>
<evidence type="ECO:0000256" key="6">
    <source>
        <dbReference type="ARBA" id="ARBA00023163"/>
    </source>
</evidence>
<feature type="region of interest" description="Disordered" evidence="9">
    <location>
        <begin position="440"/>
        <end position="468"/>
    </location>
</feature>
<evidence type="ECO:0000313" key="14">
    <source>
        <dbReference type="EMBL" id="MFB9886650.1"/>
    </source>
</evidence>
<keyword evidence="15" id="KW-1185">Reference proteome</keyword>
<feature type="compositionally biased region" description="Basic residues" evidence="9">
    <location>
        <begin position="455"/>
        <end position="468"/>
    </location>
</feature>
<keyword evidence="1 7" id="KW-0507">mRNA processing</keyword>
<dbReference type="InterPro" id="IPR043519">
    <property type="entry name" value="NT_sf"/>
</dbReference>
<feature type="active site" evidence="7">
    <location>
        <position position="169"/>
    </location>
</feature>
<evidence type="ECO:0000256" key="9">
    <source>
        <dbReference type="SAM" id="MobiDB-lite"/>
    </source>
</evidence>
<dbReference type="NCBIfam" id="TIGR01942">
    <property type="entry name" value="pcnB"/>
    <property type="match status" value="1"/>
</dbReference>
<reference evidence="14 15" key="1">
    <citation type="submission" date="2024-09" db="EMBL/GenBank/DDBJ databases">
        <authorList>
            <person name="Sun Q."/>
            <person name="Mori K."/>
        </authorList>
    </citation>
    <scope>NUCLEOTIDE SEQUENCE [LARGE SCALE GENOMIC DNA]</scope>
    <source>
        <strain evidence="14 15">ATCC 51285</strain>
    </source>
</reference>
<dbReference type="RefSeq" id="WP_245593649.1">
    <property type="nucleotide sequence ID" value="NZ_JAUESS010000003.1"/>
</dbReference>
<dbReference type="Pfam" id="PF12627">
    <property type="entry name" value="PolyA_pol_RNAbd"/>
    <property type="match status" value="1"/>
</dbReference>
<evidence type="ECO:0000313" key="15">
    <source>
        <dbReference type="Proteomes" id="UP001589628"/>
    </source>
</evidence>
<proteinExistence type="inferred from homology"/>
<keyword evidence="10" id="KW-0812">Transmembrane</keyword>
<dbReference type="EMBL" id="JBHLZN010000002">
    <property type="protein sequence ID" value="MFB9886650.1"/>
    <property type="molecule type" value="Genomic_DNA"/>
</dbReference>
<feature type="active site" evidence="7">
    <location>
        <position position="89"/>
    </location>
</feature>
<feature type="domain" description="Polymerase A arginine-rich C-terminal" evidence="12">
    <location>
        <begin position="346"/>
        <end position="464"/>
    </location>
</feature>
<evidence type="ECO:0000259" key="12">
    <source>
        <dbReference type="Pfam" id="PF12626"/>
    </source>
</evidence>
<evidence type="ECO:0000256" key="2">
    <source>
        <dbReference type="ARBA" id="ARBA00022679"/>
    </source>
</evidence>
<keyword evidence="14" id="KW-0548">Nucleotidyltransferase</keyword>
<name>A0ABV5ZCV1_9GAMM</name>
<dbReference type="CDD" id="cd05398">
    <property type="entry name" value="NT_ClassII-CCAase"/>
    <property type="match status" value="1"/>
</dbReference>
<evidence type="ECO:0000259" key="11">
    <source>
        <dbReference type="Pfam" id="PF01743"/>
    </source>
</evidence>
<keyword evidence="5 7" id="KW-0694">RNA-binding</keyword>
<evidence type="ECO:0000256" key="7">
    <source>
        <dbReference type="HAMAP-Rule" id="MF_00957"/>
    </source>
</evidence>
<comment type="function">
    <text evidence="7">Adds poly(A) tail to the 3' end of many RNAs, which usually targets these RNAs for decay. Plays a significant role in the global control of gene expression, through influencing the rate of transcript degradation, and in the general RNA quality control.</text>
</comment>
<dbReference type="Proteomes" id="UP001589628">
    <property type="component" value="Unassembled WGS sequence"/>
</dbReference>
<keyword evidence="6 7" id="KW-0804">Transcription</keyword>
<feature type="active site" evidence="7">
    <location>
        <position position="91"/>
    </location>
</feature>
<protein>
    <recommendedName>
        <fullName evidence="7">Poly(A) polymerase I</fullName>
        <shortName evidence="7">PAP I</shortName>
        <ecNumber evidence="7">2.7.7.19</ecNumber>
    </recommendedName>
</protein>
<accession>A0ABV5ZCV1</accession>
<sequence length="468" mass="54143">MSKLTLFYFLGFAAIIAGAWLLARRFGQRSVSNQDVQQRVIPRDQHNISRKQITPNALKVLYRLQDAGFQAYIVGGGVRDLLLGLRPKDFDVATDALPEQVHKLFRNSRLIGRRFKLVHVHFGREIIEVATFRGHHDDADEGQSAQSEQGMLLRDNVYGTLEQDMERRDFTVNALYYSAKDFCIYDNHGGMHDLQHKRLRIIGDAEARYREDPVRMLRAVRFAAKLGFQLEQSTAAPIRQLAPLLGSISNARLFDEAIKLLSGGQGFATWQLMAQYDLIAPLFPATWKALQAPTEQAQRYQRLIEQALRNTDERIAQDKPVTPAFMYAVLLWPVLEQHYQAKLDEGWHPIPAMHEAAQQTLDAQVKHISIPRRISAVIKEIWELQWRLPRRQGRRAQQLMEHPRFRAGFDFVLLREQSGEDLEQLGQWWQAYQDADEEGREQLVRELGQSPAPNKSKRRRRPRQREQS</sequence>
<keyword evidence="3 7" id="KW-0547">Nucleotide-binding</keyword>
<keyword evidence="10" id="KW-0472">Membrane</keyword>
<dbReference type="Pfam" id="PF12626">
    <property type="entry name" value="PolyA_pol_arg_C"/>
    <property type="match status" value="1"/>
</dbReference>
<comment type="catalytic activity">
    <reaction evidence="7">
        <text>RNA(n) + ATP = RNA(n)-3'-adenine ribonucleotide + diphosphate</text>
        <dbReference type="Rhea" id="RHEA:11332"/>
        <dbReference type="Rhea" id="RHEA-COMP:14527"/>
        <dbReference type="Rhea" id="RHEA-COMP:17347"/>
        <dbReference type="ChEBI" id="CHEBI:30616"/>
        <dbReference type="ChEBI" id="CHEBI:33019"/>
        <dbReference type="ChEBI" id="CHEBI:140395"/>
        <dbReference type="ChEBI" id="CHEBI:173115"/>
        <dbReference type="EC" id="2.7.7.19"/>
    </reaction>
</comment>
<evidence type="ECO:0000256" key="4">
    <source>
        <dbReference type="ARBA" id="ARBA00022840"/>
    </source>
</evidence>
<dbReference type="InterPro" id="IPR010206">
    <property type="entry name" value="PolA_pol_I"/>
</dbReference>
<evidence type="ECO:0000256" key="5">
    <source>
        <dbReference type="ARBA" id="ARBA00022884"/>
    </source>
</evidence>
<dbReference type="EC" id="2.7.7.19" evidence="7"/>
<keyword evidence="2 7" id="KW-0808">Transferase</keyword>
<keyword evidence="10" id="KW-1133">Transmembrane helix</keyword>
<dbReference type="InterPro" id="IPR032828">
    <property type="entry name" value="PolyA_RNA-bd"/>
</dbReference>
<dbReference type="SUPFAM" id="SSF81891">
    <property type="entry name" value="Poly A polymerase C-terminal region-like"/>
    <property type="match status" value="1"/>
</dbReference>
<dbReference type="InterPro" id="IPR052191">
    <property type="entry name" value="tRNA_ntf/polyA_polymerase_I"/>
</dbReference>